<gene>
    <name evidence="2" type="ORF">BN874_2350001</name>
</gene>
<dbReference type="Pfam" id="PF01609">
    <property type="entry name" value="DDE_Tnp_1"/>
    <property type="match status" value="1"/>
</dbReference>
<evidence type="ECO:0000259" key="1">
    <source>
        <dbReference type="Pfam" id="PF01609"/>
    </source>
</evidence>
<name>A0A7U7GC38_9GAMM</name>
<evidence type="ECO:0000313" key="2">
    <source>
        <dbReference type="EMBL" id="CDH45417.1"/>
    </source>
</evidence>
<comment type="caution">
    <text evidence="2">The sequence shown here is derived from an EMBL/GenBank/DDBJ whole genome shotgun (WGS) entry which is preliminary data.</text>
</comment>
<dbReference type="Proteomes" id="UP000019184">
    <property type="component" value="Unassembled WGS sequence"/>
</dbReference>
<keyword evidence="3" id="KW-1185">Reference proteome</keyword>
<proteinExistence type="predicted"/>
<dbReference type="GO" id="GO:0006313">
    <property type="term" value="P:DNA transposition"/>
    <property type="evidence" value="ECO:0007669"/>
    <property type="project" value="InterPro"/>
</dbReference>
<dbReference type="InterPro" id="IPR047768">
    <property type="entry name" value="Tn5p-like"/>
</dbReference>
<evidence type="ECO:0000313" key="3">
    <source>
        <dbReference type="Proteomes" id="UP000019184"/>
    </source>
</evidence>
<organism evidence="2 3">
    <name type="scientific">Candidatus Contendobacter odensis Run_B_J11</name>
    <dbReference type="NCBI Taxonomy" id="1400861"/>
    <lineage>
        <taxon>Bacteria</taxon>
        <taxon>Pseudomonadati</taxon>
        <taxon>Pseudomonadota</taxon>
        <taxon>Gammaproteobacteria</taxon>
        <taxon>Candidatus Competibacteraceae</taxon>
        <taxon>Candidatus Contendibacter</taxon>
    </lineage>
</organism>
<accession>A0A7U7GC38</accession>
<dbReference type="RefSeq" id="WP_230314404.1">
    <property type="nucleotide sequence ID" value="NZ_CBTK010000152.1"/>
</dbReference>
<dbReference type="GO" id="GO:0004803">
    <property type="term" value="F:transposase activity"/>
    <property type="evidence" value="ECO:0007669"/>
    <property type="project" value="InterPro"/>
</dbReference>
<dbReference type="InterPro" id="IPR047658">
    <property type="entry name" value="IS4-like_transpos"/>
</dbReference>
<feature type="domain" description="Transposase IS4-like" evidence="1">
    <location>
        <begin position="143"/>
        <end position="302"/>
    </location>
</feature>
<dbReference type="EMBL" id="CBTK010000152">
    <property type="protein sequence ID" value="CDH45417.1"/>
    <property type="molecule type" value="Genomic_DNA"/>
</dbReference>
<protein>
    <submittedName>
        <fullName evidence="2">Transposase</fullName>
    </submittedName>
</protein>
<dbReference type="SUPFAM" id="SSF53098">
    <property type="entry name" value="Ribonuclease H-like"/>
    <property type="match status" value="1"/>
</dbReference>
<reference evidence="2 3" key="1">
    <citation type="journal article" date="2014" name="ISME J.">
        <title>Candidatus Competibacter-lineage genomes retrieved from metagenomes reveal functional metabolic diversity.</title>
        <authorList>
            <person name="McIlroy S.J."/>
            <person name="Albertsen M."/>
            <person name="Andresen E.K."/>
            <person name="Saunders A.M."/>
            <person name="Kristiansen R."/>
            <person name="Stokholm-Bjerregaard M."/>
            <person name="Nielsen K.L."/>
            <person name="Nielsen P.H."/>
        </authorList>
    </citation>
    <scope>NUCLEOTIDE SEQUENCE [LARGE SCALE GENOMIC DNA]</scope>
    <source>
        <strain evidence="2 3">Run_B_J11</strain>
    </source>
</reference>
<dbReference type="PANTHER" id="PTHR37319:SF1">
    <property type="entry name" value="TRANSPOSASE TN5 DIMERISATION DOMAIN-CONTAINING PROTEIN"/>
    <property type="match status" value="1"/>
</dbReference>
<sequence length="371" mass="40987">MGTVRQLANEIEAGLRAAHPTLRKTVITKLALAVGAVLEAQTPNTVELANLLPLDTERQDMREQWLRRLLKNPLLSSADMLEPWARQALAAAGQPGETLILSLDQTDLGNRFAILMISLGVGHRALPLAWAVEAGPANLGFTTQHTLLERVRAWLPAGAEVLLCADRFYPSVGLFRWLAAQPGWHYRLRLKGNLNVDPGFGEITTTGALAQGHSERYLSKVGLFQEGVPTHLAIWHESGHPEPWIIAMNDPPNRATVQDYACRWGIEPMFSDFKSRGFQLEDTQLRAADRLDRLLLIMALAMYWCVRVGQEEARDHPTPLEKKLKRKPIPSIGPLENSPVAPFPGSRAVSGCWKGDFKCNSPYPPSIGSAP</sequence>
<dbReference type="PANTHER" id="PTHR37319">
    <property type="entry name" value="TRANSPOSASE"/>
    <property type="match status" value="1"/>
</dbReference>
<dbReference type="NCBIfam" id="NF033591">
    <property type="entry name" value="transpos_IS4_2"/>
    <property type="match status" value="1"/>
</dbReference>
<dbReference type="InterPro" id="IPR012337">
    <property type="entry name" value="RNaseH-like_sf"/>
</dbReference>
<dbReference type="GO" id="GO:0003677">
    <property type="term" value="F:DNA binding"/>
    <property type="evidence" value="ECO:0007669"/>
    <property type="project" value="InterPro"/>
</dbReference>
<dbReference type="AlphaFoldDB" id="A0A7U7GC38"/>
<dbReference type="InterPro" id="IPR002559">
    <property type="entry name" value="Transposase_11"/>
</dbReference>